<feature type="repeat" description="ANK" evidence="3">
    <location>
        <begin position="914"/>
        <end position="946"/>
    </location>
</feature>
<evidence type="ECO:0000256" key="3">
    <source>
        <dbReference type="PROSITE-ProRule" id="PRU00023"/>
    </source>
</evidence>
<proteinExistence type="predicted"/>
<keyword evidence="2 3" id="KW-0040">ANK repeat</keyword>
<dbReference type="Pfam" id="PF12796">
    <property type="entry name" value="Ank_2"/>
    <property type="match status" value="4"/>
</dbReference>
<protein>
    <submittedName>
        <fullName evidence="5">Ankyrin repeat-containing domain protein</fullName>
    </submittedName>
</protein>
<dbReference type="Gene3D" id="1.25.40.20">
    <property type="entry name" value="Ankyrin repeat-containing domain"/>
    <property type="match status" value="5"/>
</dbReference>
<evidence type="ECO:0000256" key="2">
    <source>
        <dbReference type="ARBA" id="ARBA00023043"/>
    </source>
</evidence>
<evidence type="ECO:0000259" key="4">
    <source>
        <dbReference type="Pfam" id="PF14420"/>
    </source>
</evidence>
<dbReference type="Proteomes" id="UP000738349">
    <property type="component" value="Unassembled WGS sequence"/>
</dbReference>
<sequence>MSINWKLYKQDINRLYLDEDKTVKETVQFLKETHHVVVTERQFKTKFGGLKNLRANEWKAVIPHIRRREARGIASLVYLSGKRLKLDSTTRAIRRYSKGCQGETTHDTEIDLGIDTVGLHRIEIRTPVTSSAASALIRNPNASSVSSGSVDVQQSSDDVVRMESSLADQVIELDDIDIVFDTQIDTVFSVESVLNLSDLPTPSQLSLGSVTAIENGPNPFPQFLDLESWSRNGPKRPFQSFWDLPEMPSLTSLASLTRENNSLRTLLDNYSEAQGIRTHIPQHLPRPMPVNRKRQGGWVLSKLVDANSRLAALETMAELVDDLIQSQAQTPWGPPGSASAYDDAISAASVHLHYKLFPVVTFIISNNHFDDGEIMSFLRWVIQNGLMTQLLRLLETTPTDALAFRSALLKAICTFRSHPGYSKEFVHSSEFLSLVSSHCHYLQGPLGARLLFLSIEEDCLELARLLVSHGLDINHGFPHNSIPQTKVTPVAFAAGKGSEAMICYLISAGADINNRFHFMEDETTALHEAIKSRRSSNVKILLKKGARFNVDETVCGENILQFAWKHDLTIYSMLRERVPLINQPDVFELIDAAEMGNQEVSSLLLKHSIVHTEIMERALCGAIKAGMVNAVGTLLRRGVDPNTRLAQLLADSTTESDDDEIKVISPIHLLPTYDNIDKTPDLVYLLVKAGAEVDKETSQALYQRAADYLSEDWLGPRILSVLLQSDSNAAWVRSTLLVCWARMGYISSCGELLDTGTAINGYGLGGESALQMASGHGHVALVHYLLSRGADVNLAPSDSENGASALYAALEGGHPKLANYLVDAGANVTAGIGRADGATILEGMTPPVREALGDKEWHYKDYNRTFKKLLALGAPVNRTNNTASTILHNLVESKQHECLELALRAGARTEDTRKGLTPLQAAALRGDMNSLRILIAHGANVNVSEDQESYQRDSQASLTFIFPKYFSDLYGHIGKDQEYRCTALQAATISRYAHLQLIHFLLENGANVNAPAIAQFGRTALQAVTSSTEPNMEVIRLLLLHGADVNAPPAKKGGVTALQGAAIQGHMEIARLLLAHGALINALPAVEDGRTAMEGAAEHGRMEMVRFLFSEGALPDPFLGFSRAIELAEKECHLGIVKFLKEHDPCNLLITGSPILSQSFS</sequence>
<dbReference type="Pfam" id="PF00023">
    <property type="entry name" value="Ank"/>
    <property type="match status" value="1"/>
</dbReference>
<feature type="repeat" description="ANK" evidence="3">
    <location>
        <begin position="765"/>
        <end position="797"/>
    </location>
</feature>
<dbReference type="OrthoDB" id="539213at2759"/>
<dbReference type="PROSITE" id="PS50088">
    <property type="entry name" value="ANK_REPEAT"/>
    <property type="match status" value="8"/>
</dbReference>
<keyword evidence="1" id="KW-0677">Repeat</keyword>
<dbReference type="PRINTS" id="PR01415">
    <property type="entry name" value="ANKYRIN"/>
</dbReference>
<dbReference type="PANTHER" id="PTHR24198">
    <property type="entry name" value="ANKYRIN REPEAT AND PROTEIN KINASE DOMAIN-CONTAINING PROTEIN"/>
    <property type="match status" value="1"/>
</dbReference>
<dbReference type="InterPro" id="IPR025676">
    <property type="entry name" value="Clr5_dom"/>
</dbReference>
<feature type="repeat" description="ANK" evidence="3">
    <location>
        <begin position="1088"/>
        <end position="1113"/>
    </location>
</feature>
<gene>
    <name evidence="5" type="ORF">EDB81DRAFT_931807</name>
</gene>
<dbReference type="PANTHER" id="PTHR24198:SF165">
    <property type="entry name" value="ANKYRIN REPEAT-CONTAINING PROTEIN-RELATED"/>
    <property type="match status" value="1"/>
</dbReference>
<dbReference type="InterPro" id="IPR002110">
    <property type="entry name" value="Ankyrin_rpt"/>
</dbReference>
<feature type="repeat" description="ANK" evidence="3">
    <location>
        <begin position="485"/>
        <end position="517"/>
    </location>
</feature>
<accession>A0A9P9F6N3</accession>
<feature type="repeat" description="ANK" evidence="3">
    <location>
        <begin position="1016"/>
        <end position="1050"/>
    </location>
</feature>
<dbReference type="PROSITE" id="PS50297">
    <property type="entry name" value="ANK_REP_REGION"/>
    <property type="match status" value="6"/>
</dbReference>
<dbReference type="SMART" id="SM00248">
    <property type="entry name" value="ANK"/>
    <property type="match status" value="12"/>
</dbReference>
<dbReference type="InterPro" id="IPR036770">
    <property type="entry name" value="Ankyrin_rpt-contain_sf"/>
</dbReference>
<evidence type="ECO:0000313" key="5">
    <source>
        <dbReference type="EMBL" id="KAH7153345.1"/>
    </source>
</evidence>
<dbReference type="SUPFAM" id="SSF48403">
    <property type="entry name" value="Ankyrin repeat"/>
    <property type="match status" value="2"/>
</dbReference>
<evidence type="ECO:0000313" key="6">
    <source>
        <dbReference type="Proteomes" id="UP000738349"/>
    </source>
</evidence>
<feature type="domain" description="Clr5" evidence="4">
    <location>
        <begin position="2"/>
        <end position="47"/>
    </location>
</feature>
<keyword evidence="6" id="KW-1185">Reference proteome</keyword>
<dbReference type="AlphaFoldDB" id="A0A9P9F6N3"/>
<dbReference type="EMBL" id="JAGMUV010000006">
    <property type="protein sequence ID" value="KAH7153345.1"/>
    <property type="molecule type" value="Genomic_DNA"/>
</dbReference>
<evidence type="ECO:0000256" key="1">
    <source>
        <dbReference type="ARBA" id="ARBA00022737"/>
    </source>
</evidence>
<comment type="caution">
    <text evidence="5">The sequence shown here is derived from an EMBL/GenBank/DDBJ whole genome shotgun (WGS) entry which is preliminary data.</text>
</comment>
<reference evidence="5" key="1">
    <citation type="journal article" date="2021" name="Nat. Commun.">
        <title>Genetic determinants of endophytism in the Arabidopsis root mycobiome.</title>
        <authorList>
            <person name="Mesny F."/>
            <person name="Miyauchi S."/>
            <person name="Thiergart T."/>
            <person name="Pickel B."/>
            <person name="Atanasova L."/>
            <person name="Karlsson M."/>
            <person name="Huettel B."/>
            <person name="Barry K.W."/>
            <person name="Haridas S."/>
            <person name="Chen C."/>
            <person name="Bauer D."/>
            <person name="Andreopoulos W."/>
            <person name="Pangilinan J."/>
            <person name="LaButti K."/>
            <person name="Riley R."/>
            <person name="Lipzen A."/>
            <person name="Clum A."/>
            <person name="Drula E."/>
            <person name="Henrissat B."/>
            <person name="Kohler A."/>
            <person name="Grigoriev I.V."/>
            <person name="Martin F.M."/>
            <person name="Hacquard S."/>
        </authorList>
    </citation>
    <scope>NUCLEOTIDE SEQUENCE</scope>
    <source>
        <strain evidence="5">MPI-CAGE-AT-0147</strain>
    </source>
</reference>
<organism evidence="5 6">
    <name type="scientific">Dactylonectria macrodidyma</name>
    <dbReference type="NCBI Taxonomy" id="307937"/>
    <lineage>
        <taxon>Eukaryota</taxon>
        <taxon>Fungi</taxon>
        <taxon>Dikarya</taxon>
        <taxon>Ascomycota</taxon>
        <taxon>Pezizomycotina</taxon>
        <taxon>Sordariomycetes</taxon>
        <taxon>Hypocreomycetidae</taxon>
        <taxon>Hypocreales</taxon>
        <taxon>Nectriaceae</taxon>
        <taxon>Dactylonectria</taxon>
    </lineage>
</organism>
<name>A0A9P9F6N3_9HYPO</name>
<feature type="repeat" description="ANK" evidence="3">
    <location>
        <begin position="801"/>
        <end position="830"/>
    </location>
</feature>
<dbReference type="Pfam" id="PF14420">
    <property type="entry name" value="Clr5"/>
    <property type="match status" value="1"/>
</dbReference>
<feature type="repeat" description="ANK" evidence="3">
    <location>
        <begin position="1053"/>
        <end position="1085"/>
    </location>
</feature>
<feature type="repeat" description="ANK" evidence="3">
    <location>
        <begin position="521"/>
        <end position="553"/>
    </location>
</feature>